<proteinExistence type="inferred from homology"/>
<dbReference type="PIRSF" id="PIRSF500134">
    <property type="entry name" value="UDPglc_DH_bac"/>
    <property type="match status" value="1"/>
</dbReference>
<dbReference type="RefSeq" id="WP_338751683.1">
    <property type="nucleotide sequence ID" value="NZ_CP147404.1"/>
</dbReference>
<dbReference type="InterPro" id="IPR036291">
    <property type="entry name" value="NAD(P)-bd_dom_sf"/>
</dbReference>
<dbReference type="SUPFAM" id="SSF51735">
    <property type="entry name" value="NAD(P)-binding Rossmann-fold domains"/>
    <property type="match status" value="1"/>
</dbReference>
<keyword evidence="4 7" id="KW-0560">Oxidoreductase</keyword>
<dbReference type="NCBIfam" id="TIGR03026">
    <property type="entry name" value="NDP-sugDHase"/>
    <property type="match status" value="1"/>
</dbReference>
<evidence type="ECO:0000256" key="7">
    <source>
        <dbReference type="PIRNR" id="PIRNR000124"/>
    </source>
</evidence>
<dbReference type="PANTHER" id="PTHR43750:SF4">
    <property type="entry name" value="UDP-GLUCOSE 6-DEHYDROGENASE YWQF"/>
    <property type="match status" value="1"/>
</dbReference>
<comment type="similarity">
    <text evidence="2 7">Belongs to the UDP-glucose/GDP-mannose dehydrogenase family.</text>
</comment>
<dbReference type="SUPFAM" id="SSF48179">
    <property type="entry name" value="6-phosphogluconate dehydrogenase C-terminal domain-like"/>
    <property type="match status" value="1"/>
</dbReference>
<keyword evidence="10" id="KW-1185">Reference proteome</keyword>
<dbReference type="PIRSF" id="PIRSF000124">
    <property type="entry name" value="UDPglc_GDPman_dh"/>
    <property type="match status" value="1"/>
</dbReference>
<evidence type="ECO:0000259" key="8">
    <source>
        <dbReference type="SMART" id="SM00984"/>
    </source>
</evidence>
<organism evidence="9 10">
    <name type="scientific">Bacillus kandeliae</name>
    <dbReference type="NCBI Taxonomy" id="3129297"/>
    <lineage>
        <taxon>Bacteria</taxon>
        <taxon>Bacillati</taxon>
        <taxon>Bacillota</taxon>
        <taxon>Bacilli</taxon>
        <taxon>Bacillales</taxon>
        <taxon>Bacillaceae</taxon>
        <taxon>Bacillus</taxon>
    </lineage>
</organism>
<dbReference type="InterPro" id="IPR036220">
    <property type="entry name" value="UDP-Glc/GDP-Man_DH_C_sf"/>
</dbReference>
<evidence type="ECO:0000256" key="6">
    <source>
        <dbReference type="ARBA" id="ARBA00047473"/>
    </source>
</evidence>
<accession>A0ABZ2N5T9</accession>
<dbReference type="InterPro" id="IPR008927">
    <property type="entry name" value="6-PGluconate_DH-like_C_sf"/>
</dbReference>
<dbReference type="PANTHER" id="PTHR43750">
    <property type="entry name" value="UDP-GLUCOSE 6-DEHYDROGENASE TUAD"/>
    <property type="match status" value="1"/>
</dbReference>
<evidence type="ECO:0000313" key="9">
    <source>
        <dbReference type="EMBL" id="WXB92804.1"/>
    </source>
</evidence>
<reference evidence="9 10" key="1">
    <citation type="submission" date="2024-02" db="EMBL/GenBank/DDBJ databases">
        <title>Seven novel Bacillus-like species.</title>
        <authorList>
            <person name="Liu G."/>
        </authorList>
    </citation>
    <scope>NUCLEOTIDE SEQUENCE [LARGE SCALE GENOMIC DNA]</scope>
    <source>
        <strain evidence="9 10">FJAT-52991</strain>
    </source>
</reference>
<dbReference type="EMBL" id="CP147404">
    <property type="protein sequence ID" value="WXB92804.1"/>
    <property type="molecule type" value="Genomic_DNA"/>
</dbReference>
<evidence type="ECO:0000256" key="1">
    <source>
        <dbReference type="ARBA" id="ARBA00004701"/>
    </source>
</evidence>
<dbReference type="Gene3D" id="1.20.5.100">
    <property type="entry name" value="Cytochrome c1, transmembrane anchor, C-terminal"/>
    <property type="match status" value="1"/>
</dbReference>
<sequence length="433" mass="47312">MKKVTVAGMGYVGIVTAVVLARVGCEVTCLDTDTRKINQLKKKELPIFEPGLEAALHTYYRQLSFTSDMKAAFSAAEVIVITVGTPSLPDGSADLQSLRTLASEIGKYAMMPGFITAIKSTVPPGTSKKMKEWIQQAQADKVVFSVASTPEFLREGSALEDAFYGDRIIIGAEDERTAREMQRLYEPLGRPIFTTDLNSAELIKYASNAFLASKISFINEMARLVEKVGGNIADVAIGMGMDVRIGHQFLRAGVGYGGSCFPKDIEALLHLASEHDVQLTTVEAAKRANELQIDYFINKVKALVAPLTGKQVAVMGLSFKPNTDDMRRAPSIAVIEAMLQEGANVIGYDPAAEANAHLIFQDRIAYVTSVEEALQNSDVAVILTEWDEIKNVPPQQFFQLLNQPIVIDGRNCLSADDMWATGVQYYSIGKKEL</sequence>
<dbReference type="Gene3D" id="3.40.50.720">
    <property type="entry name" value="NAD(P)-binding Rossmann-like Domain"/>
    <property type="match status" value="2"/>
</dbReference>
<dbReference type="GO" id="GO:0016491">
    <property type="term" value="F:oxidoreductase activity"/>
    <property type="evidence" value="ECO:0007669"/>
    <property type="project" value="UniProtKB-KW"/>
</dbReference>
<dbReference type="EC" id="1.1.1.22" evidence="3 7"/>
<dbReference type="SMART" id="SM00984">
    <property type="entry name" value="UDPG_MGDP_dh_C"/>
    <property type="match status" value="1"/>
</dbReference>
<feature type="domain" description="UDP-glucose/GDP-mannose dehydrogenase C-terminal" evidence="8">
    <location>
        <begin position="313"/>
        <end position="415"/>
    </location>
</feature>
<evidence type="ECO:0000256" key="3">
    <source>
        <dbReference type="ARBA" id="ARBA00012954"/>
    </source>
</evidence>
<dbReference type="Pfam" id="PF03721">
    <property type="entry name" value="UDPG_MGDP_dh_N"/>
    <property type="match status" value="1"/>
</dbReference>
<dbReference type="Pfam" id="PF03720">
    <property type="entry name" value="UDPG_MGDP_dh_C"/>
    <property type="match status" value="1"/>
</dbReference>
<comment type="catalytic activity">
    <reaction evidence="6 7">
        <text>UDP-alpha-D-glucose + 2 NAD(+) + H2O = UDP-alpha-D-glucuronate + 2 NADH + 3 H(+)</text>
        <dbReference type="Rhea" id="RHEA:23596"/>
        <dbReference type="ChEBI" id="CHEBI:15377"/>
        <dbReference type="ChEBI" id="CHEBI:15378"/>
        <dbReference type="ChEBI" id="CHEBI:57540"/>
        <dbReference type="ChEBI" id="CHEBI:57945"/>
        <dbReference type="ChEBI" id="CHEBI:58052"/>
        <dbReference type="ChEBI" id="CHEBI:58885"/>
        <dbReference type="EC" id="1.1.1.22"/>
    </reaction>
</comment>
<dbReference type="InterPro" id="IPR014027">
    <property type="entry name" value="UDP-Glc/GDP-Man_DH_C"/>
</dbReference>
<evidence type="ECO:0000256" key="2">
    <source>
        <dbReference type="ARBA" id="ARBA00006601"/>
    </source>
</evidence>
<dbReference type="InterPro" id="IPR028357">
    <property type="entry name" value="UDPglc_DH_bac"/>
</dbReference>
<gene>
    <name evidence="9" type="ORF">WDJ61_16495</name>
</gene>
<evidence type="ECO:0000256" key="4">
    <source>
        <dbReference type="ARBA" id="ARBA00023002"/>
    </source>
</evidence>
<dbReference type="InterPro" id="IPR014026">
    <property type="entry name" value="UDP-Glc/GDP-Man_DH_dimer"/>
</dbReference>
<evidence type="ECO:0000313" key="10">
    <source>
        <dbReference type="Proteomes" id="UP001387364"/>
    </source>
</evidence>
<dbReference type="InterPro" id="IPR017476">
    <property type="entry name" value="UDP-Glc/GDP-Man"/>
</dbReference>
<dbReference type="InterPro" id="IPR001732">
    <property type="entry name" value="UDP-Glc/GDP-Man_DH_N"/>
</dbReference>
<keyword evidence="5 7" id="KW-0520">NAD</keyword>
<dbReference type="Proteomes" id="UP001387364">
    <property type="component" value="Chromosome"/>
</dbReference>
<dbReference type="Pfam" id="PF00984">
    <property type="entry name" value="UDPG_MGDP_dh"/>
    <property type="match status" value="1"/>
</dbReference>
<evidence type="ECO:0000256" key="5">
    <source>
        <dbReference type="ARBA" id="ARBA00023027"/>
    </source>
</evidence>
<comment type="pathway">
    <text evidence="1">Nucleotide-sugar biosynthesis; UDP-alpha-D-glucuronate biosynthesis; UDP-alpha-D-glucuronate from UDP-alpha-D-glucose: step 1/1.</text>
</comment>
<name>A0ABZ2N5T9_9BACI</name>
<protein>
    <recommendedName>
        <fullName evidence="3 7">UDP-glucose 6-dehydrogenase</fullName>
        <ecNumber evidence="3 7">1.1.1.22</ecNumber>
    </recommendedName>
</protein>
<dbReference type="SUPFAM" id="SSF52413">
    <property type="entry name" value="UDP-glucose/GDP-mannose dehydrogenase C-terminal domain"/>
    <property type="match status" value="1"/>
</dbReference>